<keyword evidence="2" id="KW-1185">Reference proteome</keyword>
<organism evidence="1 2">
    <name type="scientific">Brachionus plicatilis</name>
    <name type="common">Marine rotifer</name>
    <name type="synonym">Brachionus muelleri</name>
    <dbReference type="NCBI Taxonomy" id="10195"/>
    <lineage>
        <taxon>Eukaryota</taxon>
        <taxon>Metazoa</taxon>
        <taxon>Spiralia</taxon>
        <taxon>Gnathifera</taxon>
        <taxon>Rotifera</taxon>
        <taxon>Eurotatoria</taxon>
        <taxon>Monogononta</taxon>
        <taxon>Pseudotrocha</taxon>
        <taxon>Ploima</taxon>
        <taxon>Brachionidae</taxon>
        <taxon>Brachionus</taxon>
    </lineage>
</organism>
<protein>
    <recommendedName>
        <fullName evidence="3">RNA-directed DNA polymerase from mobile element jockey-like</fullName>
    </recommendedName>
</protein>
<dbReference type="EMBL" id="REGN01000982">
    <property type="protein sequence ID" value="RNA37770.1"/>
    <property type="molecule type" value="Genomic_DNA"/>
</dbReference>
<dbReference type="Proteomes" id="UP000276133">
    <property type="component" value="Unassembled WGS sequence"/>
</dbReference>
<dbReference type="AlphaFoldDB" id="A0A3M7SQ86"/>
<sequence>MVGTAGLYGRTAFVDFYLKEIDQLRLHLFLTNGHECFFSFRKRNLFYSICLIESITSYHAFFVVKKTILNYVNRGSGCRVASLDAKKTFDKVYRDAVEYLSDQLDSAPFKIESGVKQDGNL</sequence>
<accession>A0A3M7SQ86</accession>
<proteinExistence type="predicted"/>
<reference evidence="1 2" key="1">
    <citation type="journal article" date="2018" name="Sci. Rep.">
        <title>Genomic signatures of local adaptation to the degree of environmental predictability in rotifers.</title>
        <authorList>
            <person name="Franch-Gras L."/>
            <person name="Hahn C."/>
            <person name="Garcia-Roger E.M."/>
            <person name="Carmona M.J."/>
            <person name="Serra M."/>
            <person name="Gomez A."/>
        </authorList>
    </citation>
    <scope>NUCLEOTIDE SEQUENCE [LARGE SCALE GENOMIC DNA]</scope>
    <source>
        <strain evidence="1">HYR1</strain>
    </source>
</reference>
<evidence type="ECO:0000313" key="1">
    <source>
        <dbReference type="EMBL" id="RNA37770.1"/>
    </source>
</evidence>
<evidence type="ECO:0000313" key="2">
    <source>
        <dbReference type="Proteomes" id="UP000276133"/>
    </source>
</evidence>
<evidence type="ECO:0008006" key="3">
    <source>
        <dbReference type="Google" id="ProtNLM"/>
    </source>
</evidence>
<name>A0A3M7SQ86_BRAPC</name>
<comment type="caution">
    <text evidence="1">The sequence shown here is derived from an EMBL/GenBank/DDBJ whole genome shotgun (WGS) entry which is preliminary data.</text>
</comment>
<gene>
    <name evidence="1" type="ORF">BpHYR1_023953</name>
</gene>